<keyword evidence="9" id="KW-1185">Reference proteome</keyword>
<feature type="transmembrane region" description="Helical" evidence="6">
    <location>
        <begin position="316"/>
        <end position="339"/>
    </location>
</feature>
<evidence type="ECO:0000313" key="9">
    <source>
        <dbReference type="Proteomes" id="UP001447842"/>
    </source>
</evidence>
<feature type="transmembrane region" description="Helical" evidence="6">
    <location>
        <begin position="257"/>
        <end position="276"/>
    </location>
</feature>
<evidence type="ECO:0000256" key="3">
    <source>
        <dbReference type="ARBA" id="ARBA00022692"/>
    </source>
</evidence>
<dbReference type="Proteomes" id="UP001447842">
    <property type="component" value="Chromosome"/>
</dbReference>
<feature type="transmembrane region" description="Helical" evidence="6">
    <location>
        <begin position="149"/>
        <end position="171"/>
    </location>
</feature>
<organism evidence="8 9">
    <name type="scientific">Sulfurimonas diazotrophicus</name>
    <dbReference type="NCBI Taxonomy" id="3131939"/>
    <lineage>
        <taxon>Bacteria</taxon>
        <taxon>Pseudomonadati</taxon>
        <taxon>Campylobacterota</taxon>
        <taxon>Epsilonproteobacteria</taxon>
        <taxon>Campylobacterales</taxon>
        <taxon>Sulfurimonadaceae</taxon>
        <taxon>Sulfurimonas</taxon>
    </lineage>
</organism>
<feature type="transmembrane region" description="Helical" evidence="6">
    <location>
        <begin position="359"/>
        <end position="375"/>
    </location>
</feature>
<dbReference type="InterPro" id="IPR052159">
    <property type="entry name" value="Competence_DNA_uptake"/>
</dbReference>
<protein>
    <submittedName>
        <fullName evidence="8">ComEC/Rec2 family competence protein</fullName>
    </submittedName>
</protein>
<comment type="subcellular location">
    <subcellularLocation>
        <location evidence="1">Cell membrane</location>
        <topology evidence="1">Multi-pass membrane protein</topology>
    </subcellularLocation>
</comment>
<dbReference type="PANTHER" id="PTHR30619:SF1">
    <property type="entry name" value="RECOMBINATION PROTEIN 2"/>
    <property type="match status" value="1"/>
</dbReference>
<dbReference type="PANTHER" id="PTHR30619">
    <property type="entry name" value="DNA INTERNALIZATION/COMPETENCE PROTEIN COMEC/REC2"/>
    <property type="match status" value="1"/>
</dbReference>
<evidence type="ECO:0000256" key="2">
    <source>
        <dbReference type="ARBA" id="ARBA00022475"/>
    </source>
</evidence>
<dbReference type="RefSeq" id="WP_345973067.1">
    <property type="nucleotide sequence ID" value="NZ_CP147920.1"/>
</dbReference>
<dbReference type="Pfam" id="PF03772">
    <property type="entry name" value="Competence"/>
    <property type="match status" value="1"/>
</dbReference>
<name>A0ABZ3HC83_9BACT</name>
<keyword evidence="3 6" id="KW-0812">Transmembrane</keyword>
<evidence type="ECO:0000256" key="6">
    <source>
        <dbReference type="SAM" id="Phobius"/>
    </source>
</evidence>
<keyword evidence="5 6" id="KW-0472">Membrane</keyword>
<proteinExistence type="predicted"/>
<evidence type="ECO:0000259" key="7">
    <source>
        <dbReference type="Pfam" id="PF03772"/>
    </source>
</evidence>
<feature type="domain" description="ComEC/Rec2-related protein" evidence="7">
    <location>
        <begin position="136"/>
        <end position="394"/>
    </location>
</feature>
<evidence type="ECO:0000313" key="8">
    <source>
        <dbReference type="EMBL" id="XAU15673.1"/>
    </source>
</evidence>
<feature type="transmembrane region" description="Helical" evidence="6">
    <location>
        <begin position="230"/>
        <end position="250"/>
    </location>
</feature>
<accession>A0ABZ3HC83</accession>
<dbReference type="EMBL" id="CP147920">
    <property type="protein sequence ID" value="XAU15673.1"/>
    <property type="molecule type" value="Genomic_DNA"/>
</dbReference>
<keyword evidence="4 6" id="KW-1133">Transmembrane helix</keyword>
<evidence type="ECO:0000256" key="4">
    <source>
        <dbReference type="ARBA" id="ARBA00022989"/>
    </source>
</evidence>
<feature type="transmembrane region" description="Helical" evidence="6">
    <location>
        <begin position="382"/>
        <end position="399"/>
    </location>
</feature>
<keyword evidence="2" id="KW-1003">Cell membrane</keyword>
<evidence type="ECO:0000256" key="5">
    <source>
        <dbReference type="ARBA" id="ARBA00023136"/>
    </source>
</evidence>
<reference evidence="8 9" key="1">
    <citation type="submission" date="2024-03" db="EMBL/GenBank/DDBJ databases">
        <title>Sulfurimonas sp. HSL3-1.</title>
        <authorList>
            <person name="Wang S."/>
        </authorList>
    </citation>
    <scope>NUCLEOTIDE SEQUENCE [LARGE SCALE GENOMIC DNA]</scope>
    <source>
        <strain evidence="8 9">HSL3-1</strain>
    </source>
</reference>
<feature type="transmembrane region" description="Helical" evidence="6">
    <location>
        <begin position="192"/>
        <end position="210"/>
    </location>
</feature>
<gene>
    <name evidence="8" type="ORF">WCY31_02995</name>
</gene>
<evidence type="ECO:0000256" key="1">
    <source>
        <dbReference type="ARBA" id="ARBA00004651"/>
    </source>
</evidence>
<feature type="transmembrane region" description="Helical" evidence="6">
    <location>
        <begin position="282"/>
        <end position="304"/>
    </location>
</feature>
<dbReference type="NCBIfam" id="TIGR00360">
    <property type="entry name" value="ComEC_N-term"/>
    <property type="match status" value="1"/>
</dbReference>
<dbReference type="InterPro" id="IPR004477">
    <property type="entry name" value="ComEC_N"/>
</dbReference>
<sequence length="400" mass="45035">MTVVFLLSLGGEYRAYKRLTRYDDAVISATVEQQYEKRKAERTYQVLKLRSEAGASFYMTAPAALRNLQGYGVRVWLRTDRLDFRHYLSGFFAHGAVDAVMPQRQWKFRAGEWFAAQHDEGRSGALFAALFTATPLPPALRTSLGQLGISHLLAISGFHLGLLSVLLFTLLRFPYRALQSRWFPWRNAHRDLFAVTAIILLGYALFLQLPPSVLRAFAMMLIGFFLYDRGLRLLSFQSLMIAAVLLIALWPRLLFSVGFWLSVAGVYYIFLFLHTFADRGKIFTFVGMHVWVYLMMLPIALAIFGTFSTLHPLSVLWTMLFIPFYPLALLLHAVGAGGVLDAPIVWILGLPVSAVRVETGWWLLISWGVLSLLALPSKTVKMLLPFLAAAVFVGAVYQVA</sequence>